<feature type="transmembrane region" description="Helical" evidence="2">
    <location>
        <begin position="128"/>
        <end position="148"/>
    </location>
</feature>
<accession>A0A951U8C6</accession>
<keyword evidence="2" id="KW-1133">Transmembrane helix</keyword>
<feature type="transmembrane region" description="Helical" evidence="2">
    <location>
        <begin position="1279"/>
        <end position="1298"/>
    </location>
</feature>
<feature type="transmembrane region" description="Helical" evidence="2">
    <location>
        <begin position="954"/>
        <end position="973"/>
    </location>
</feature>
<feature type="transmembrane region" description="Helical" evidence="2">
    <location>
        <begin position="595"/>
        <end position="611"/>
    </location>
</feature>
<feature type="transmembrane region" description="Helical" evidence="2">
    <location>
        <begin position="1051"/>
        <end position="1068"/>
    </location>
</feature>
<reference evidence="3" key="2">
    <citation type="journal article" date="2022" name="Microbiol. Resour. Announc.">
        <title>Metagenome Sequencing to Explore Phylogenomics of Terrestrial Cyanobacteria.</title>
        <authorList>
            <person name="Ward R.D."/>
            <person name="Stajich J.E."/>
            <person name="Johansen J.R."/>
            <person name="Huntemann M."/>
            <person name="Clum A."/>
            <person name="Foster B."/>
            <person name="Foster B."/>
            <person name="Roux S."/>
            <person name="Palaniappan K."/>
            <person name="Varghese N."/>
            <person name="Mukherjee S."/>
            <person name="Reddy T.B.K."/>
            <person name="Daum C."/>
            <person name="Copeland A."/>
            <person name="Chen I.A."/>
            <person name="Ivanova N.N."/>
            <person name="Kyrpides N.C."/>
            <person name="Shapiro N."/>
            <person name="Eloe-Fadrosh E.A."/>
            <person name="Pietrasiak N."/>
        </authorList>
    </citation>
    <scope>NUCLEOTIDE SEQUENCE</scope>
    <source>
        <strain evidence="3">CPER-KK1</strain>
    </source>
</reference>
<feature type="region of interest" description="Disordered" evidence="1">
    <location>
        <begin position="55"/>
        <end position="80"/>
    </location>
</feature>
<feature type="transmembrane region" description="Helical" evidence="2">
    <location>
        <begin position="1143"/>
        <end position="1170"/>
    </location>
</feature>
<feature type="transmembrane region" description="Helical" evidence="2">
    <location>
        <begin position="848"/>
        <end position="868"/>
    </location>
</feature>
<feature type="transmembrane region" description="Helical" evidence="2">
    <location>
        <begin position="874"/>
        <end position="893"/>
    </location>
</feature>
<organism evidence="3 4">
    <name type="scientific">Symplocastrum torsivum CPER-KK1</name>
    <dbReference type="NCBI Taxonomy" id="450513"/>
    <lineage>
        <taxon>Bacteria</taxon>
        <taxon>Bacillati</taxon>
        <taxon>Cyanobacteriota</taxon>
        <taxon>Cyanophyceae</taxon>
        <taxon>Oscillatoriophycideae</taxon>
        <taxon>Oscillatoriales</taxon>
        <taxon>Microcoleaceae</taxon>
        <taxon>Symplocastrum</taxon>
    </lineage>
</organism>
<feature type="transmembrane region" description="Helical" evidence="2">
    <location>
        <begin position="395"/>
        <end position="414"/>
    </location>
</feature>
<feature type="transmembrane region" description="Helical" evidence="2">
    <location>
        <begin position="754"/>
        <end position="773"/>
    </location>
</feature>
<feature type="transmembrane region" description="Helical" evidence="2">
    <location>
        <begin position="160"/>
        <end position="181"/>
    </location>
</feature>
<proteinExistence type="predicted"/>
<feature type="region of interest" description="Disordered" evidence="1">
    <location>
        <begin position="278"/>
        <end position="306"/>
    </location>
</feature>
<feature type="transmembrane region" description="Helical" evidence="2">
    <location>
        <begin position="731"/>
        <end position="748"/>
    </location>
</feature>
<comment type="caution">
    <text evidence="3">The sequence shown here is derived from an EMBL/GenBank/DDBJ whole genome shotgun (WGS) entry which is preliminary data.</text>
</comment>
<evidence type="ECO:0000256" key="2">
    <source>
        <dbReference type="SAM" id="Phobius"/>
    </source>
</evidence>
<feature type="transmembrane region" description="Helical" evidence="2">
    <location>
        <begin position="420"/>
        <end position="436"/>
    </location>
</feature>
<feature type="transmembrane region" description="Helical" evidence="2">
    <location>
        <begin position="101"/>
        <end position="122"/>
    </location>
</feature>
<feature type="transmembrane region" description="Helical" evidence="2">
    <location>
        <begin position="823"/>
        <end position="841"/>
    </location>
</feature>
<feature type="transmembrane region" description="Helical" evidence="2">
    <location>
        <begin position="569"/>
        <end position="589"/>
    </location>
</feature>
<feature type="compositionally biased region" description="Low complexity" evidence="1">
    <location>
        <begin position="286"/>
        <end position="299"/>
    </location>
</feature>
<feature type="transmembrane region" description="Helical" evidence="2">
    <location>
        <begin position="924"/>
        <end position="942"/>
    </location>
</feature>
<feature type="transmembrane region" description="Helical" evidence="2">
    <location>
        <begin position="1026"/>
        <end position="1045"/>
    </location>
</feature>
<gene>
    <name evidence="3" type="ORF">KME25_04770</name>
</gene>
<feature type="transmembrane region" description="Helical" evidence="2">
    <location>
        <begin position="985"/>
        <end position="1005"/>
    </location>
</feature>
<evidence type="ECO:0000313" key="3">
    <source>
        <dbReference type="EMBL" id="MBW4543749.1"/>
    </source>
</evidence>
<feature type="transmembrane region" description="Helical" evidence="2">
    <location>
        <begin position="366"/>
        <end position="383"/>
    </location>
</feature>
<feature type="transmembrane region" description="Helical" evidence="2">
    <location>
        <begin position="211"/>
        <end position="229"/>
    </location>
</feature>
<feature type="transmembrane region" description="Helical" evidence="2">
    <location>
        <begin position="235"/>
        <end position="253"/>
    </location>
</feature>
<feature type="transmembrane region" description="Helical" evidence="2">
    <location>
        <begin position="1304"/>
        <end position="1324"/>
    </location>
</feature>
<feature type="transmembrane region" description="Helical" evidence="2">
    <location>
        <begin position="623"/>
        <end position="639"/>
    </location>
</feature>
<evidence type="ECO:0000256" key="1">
    <source>
        <dbReference type="SAM" id="MobiDB-lite"/>
    </source>
</evidence>
<feature type="transmembrane region" description="Helical" evidence="2">
    <location>
        <begin position="707"/>
        <end position="724"/>
    </location>
</feature>
<feature type="transmembrane region" description="Helical" evidence="2">
    <location>
        <begin position="1235"/>
        <end position="1252"/>
    </location>
</feature>
<protein>
    <submittedName>
        <fullName evidence="3">DUF2157 domain-containing protein</fullName>
    </submittedName>
</protein>
<feature type="transmembrane region" description="Helical" evidence="2">
    <location>
        <begin position="187"/>
        <end position="204"/>
    </location>
</feature>
<keyword evidence="2" id="KW-0812">Transmembrane</keyword>
<dbReference type="Proteomes" id="UP000753908">
    <property type="component" value="Unassembled WGS sequence"/>
</dbReference>
<dbReference type="EMBL" id="JAHHIF010000005">
    <property type="protein sequence ID" value="MBW4543749.1"/>
    <property type="molecule type" value="Genomic_DNA"/>
</dbReference>
<evidence type="ECO:0000313" key="4">
    <source>
        <dbReference type="Proteomes" id="UP000753908"/>
    </source>
</evidence>
<feature type="transmembrane region" description="Helical" evidence="2">
    <location>
        <begin position="342"/>
        <end position="360"/>
    </location>
</feature>
<reference evidence="3" key="1">
    <citation type="submission" date="2021-05" db="EMBL/GenBank/DDBJ databases">
        <authorList>
            <person name="Pietrasiak N."/>
            <person name="Ward R."/>
            <person name="Stajich J.E."/>
            <person name="Kurbessoian T."/>
        </authorList>
    </citation>
    <scope>NUCLEOTIDE SEQUENCE</scope>
    <source>
        <strain evidence="3">CPER-KK1</strain>
    </source>
</reference>
<feature type="transmembrane region" description="Helical" evidence="2">
    <location>
        <begin position="518"/>
        <end position="539"/>
    </location>
</feature>
<feature type="transmembrane region" description="Helical" evidence="2">
    <location>
        <begin position="490"/>
        <end position="511"/>
    </location>
</feature>
<feature type="transmembrane region" description="Helical" evidence="2">
    <location>
        <begin position="794"/>
        <end position="817"/>
    </location>
</feature>
<feature type="transmembrane region" description="Helical" evidence="2">
    <location>
        <begin position="1258"/>
        <end position="1274"/>
    </location>
</feature>
<feature type="transmembrane region" description="Helical" evidence="2">
    <location>
        <begin position="900"/>
        <end position="918"/>
    </location>
</feature>
<name>A0A951U8C6_9CYAN</name>
<sequence>MTSQLDGSLRIELTVKASQPQLLEGLDVWLRLGLLSDAQVRELCRRYLSSPLPEPVTTPAPVPQVATSDTDEVDTPTVKTRTESPLSRMWHSLKDELSVRWLLFLGVFLVVVSSGVLAATQWQNFPAAGQYGVLWAYTVIFWFGSFWAGRQDLQLTAQTLRLVTLLLIPVNFWAMDSFGLWRNPLEWIVIAIASLTLTTITLLNQDIKENASRFAPNAFLILWLSYLHWGWQWSGFPLIAVYLGMVGTAILLPKRHTLPQSEKLITADSQGRSIIADSDTRTATRSSVSSKLSHSSPLNSDPPQLLTKAPALKRGENLVKALRVNSDLGASRSEKTLPSTPIGSLIVIYALAVLLGRAIFVIQLPVAQLGLAIGICGWLLARLGQLETTPESASFQSKIWEGIGGSLLLIGWLVSVRESFPWQATAVSGLALWFFANRLQRFWGNRELIAIFAVGLQAHWLVWRLVPPELQQGIVTFFTQLTNSQTVPDALLGLALFPYLVAMVALTDWIYRAEKREVASFGEQLTFVFGLLLTLVSLLNPTVRSLNLLLSTITLATVTVRWSPTRTELVYLTHVTGLLSIASTIDWLFPNLSQTVWASLLLIAMVIEWSYSVFSDSPIWRRSAWHLGFVLSGLSYTLLLNDTYPSGVFATPVNQEAGLLWLLTPLCLTGVATRTAEPRRRQASWLSVAALVVTQALTLWIPGVRLIGLSFATGLMLVNTRYLRQTLATRITIGFALSFIGVLLWEGVPGLPRLTVAGWFLVGAIATLVLWLIRNVLQQRSGTIAALYAEASDNWAVGLCCYELLMLTVHSIGSYLALFPSSWEYLAASTLTGVAIFCRYWQQPSNTVVYSLSWAAEIVLAQAILLSGGATLELATANIILGLVTLIASDWWLAQERQPVPLRSIEILPLLYALLGIGLRWGHFTSWTGLLILGAALTGVGVGRRREEWKPLTYFSLAGISLAWYELVIYQMLQTQGGSLVDALTILAGVATAIALAYRLLAWFWHSRIERLWRLSMAELKSTAHIHWAIASLLLVFAVITAVSVATVPRLAGTTIVLSLVLGGYALVQGRRNPDVKAAQEWVYVGVIEVAATGVSARLLWTELSVLDAWFALMACGSAYAMFELPWHKWGWHPTPWKHSAILLPLLTACLTTEAISDASLLLVAGYYAWIAKRSSNIRLTYISVLLIDWAIARWFERLQLTDPLWYATVLGLSLLYIAQFDSDLKRKEQRQLRHYLRILGSGAICLVALLFHQETGIIPGIISIITIFAGLTLRVRAFLFVGTATFLLTASYQLIVLISRYPFIKWVVGLIVGIIFIGMAANFETRRNQIASVLHTSRSELGAWE</sequence>
<keyword evidence="2" id="KW-0472">Membrane</keyword>